<reference evidence="2 3" key="1">
    <citation type="submission" date="2013-08" db="EMBL/GenBank/DDBJ databases">
        <title>Intrasporangium oryzae NRRL B-24470.</title>
        <authorList>
            <person name="Liu H."/>
            <person name="Wang G."/>
        </authorList>
    </citation>
    <scope>NUCLEOTIDE SEQUENCE [LARGE SCALE GENOMIC DNA]</scope>
    <source>
        <strain evidence="2 3">NRRL B-24470</strain>
    </source>
</reference>
<dbReference type="OrthoDB" id="7506349at2"/>
<dbReference type="eggNOG" id="COG3226">
    <property type="taxonomic scope" value="Bacteria"/>
</dbReference>
<dbReference type="EMBL" id="AWSA01000054">
    <property type="protein sequence ID" value="EWT00124.1"/>
    <property type="molecule type" value="Genomic_DNA"/>
</dbReference>
<dbReference type="AlphaFoldDB" id="W9G8D5"/>
<evidence type="ECO:0000313" key="2">
    <source>
        <dbReference type="EMBL" id="EWT00124.1"/>
    </source>
</evidence>
<comment type="caution">
    <text evidence="2">The sequence shown here is derived from an EMBL/GenBank/DDBJ whole genome shotgun (WGS) entry which is preliminary data.</text>
</comment>
<dbReference type="PATRIC" id="fig|1386089.3.peg.3664"/>
<dbReference type="Proteomes" id="UP000019489">
    <property type="component" value="Unassembled WGS sequence"/>
</dbReference>
<evidence type="ECO:0000259" key="1">
    <source>
        <dbReference type="Pfam" id="PF17940"/>
    </source>
</evidence>
<gene>
    <name evidence="2" type="ORF">N865_18160</name>
</gene>
<dbReference type="InterPro" id="IPR041583">
    <property type="entry name" value="TetR_C_31"/>
</dbReference>
<protein>
    <recommendedName>
        <fullName evidence="1">Tetracyclin repressor-like C-terminal group 31 domain-containing protein</fullName>
    </recommendedName>
</protein>
<dbReference type="SUPFAM" id="SSF48498">
    <property type="entry name" value="Tetracyclin repressor-like, C-terminal domain"/>
    <property type="match status" value="1"/>
</dbReference>
<evidence type="ECO:0000313" key="3">
    <source>
        <dbReference type="Proteomes" id="UP000019489"/>
    </source>
</evidence>
<dbReference type="SUPFAM" id="SSF46689">
    <property type="entry name" value="Homeodomain-like"/>
    <property type="match status" value="1"/>
</dbReference>
<dbReference type="RefSeq" id="WP_051511007.1">
    <property type="nucleotide sequence ID" value="NZ_AWSA01000054.1"/>
</dbReference>
<name>W9G8D5_9MICO</name>
<sequence length="216" mass="22739">MPDRSTPLSPRMHDLLEAAVSVVASGGLRGLTHRAVDARAGLPLGTCSAYLRTRLALQTALAQYVADRLADDITALSKRLAKRPGDSGYAADQTTALFVAWLDDRDLVVARLELSLEAAREPALAEVFAAWREQLLDVVGETVSRSGRANPRAQAEATVSALEGVLLAALLKPPTECGTFVGDTVSTLLGALAAYTRDSGALNAPVPRQALGRVPT</sequence>
<organism evidence="2 3">
    <name type="scientific">Intrasporangium oryzae NRRL B-24470</name>
    <dbReference type="NCBI Taxonomy" id="1386089"/>
    <lineage>
        <taxon>Bacteria</taxon>
        <taxon>Bacillati</taxon>
        <taxon>Actinomycetota</taxon>
        <taxon>Actinomycetes</taxon>
        <taxon>Micrococcales</taxon>
        <taxon>Intrasporangiaceae</taxon>
        <taxon>Intrasporangium</taxon>
    </lineage>
</organism>
<proteinExistence type="predicted"/>
<keyword evidence="3" id="KW-1185">Reference proteome</keyword>
<dbReference type="STRING" id="1386089.N865_18160"/>
<accession>W9G8D5</accession>
<dbReference type="Gene3D" id="1.10.357.10">
    <property type="entry name" value="Tetracycline Repressor, domain 2"/>
    <property type="match status" value="1"/>
</dbReference>
<feature type="domain" description="Tetracyclin repressor-like C-terminal group 31" evidence="1">
    <location>
        <begin position="90"/>
        <end position="187"/>
    </location>
</feature>
<dbReference type="InterPro" id="IPR036271">
    <property type="entry name" value="Tet_transcr_reg_TetR-rel_C_sf"/>
</dbReference>
<dbReference type="InterPro" id="IPR009057">
    <property type="entry name" value="Homeodomain-like_sf"/>
</dbReference>
<dbReference type="Pfam" id="PF17940">
    <property type="entry name" value="TetR_C_31"/>
    <property type="match status" value="1"/>
</dbReference>